<dbReference type="AlphaFoldDB" id="A0AAV9ZT18"/>
<proteinExistence type="predicted"/>
<name>A0AAV9ZT18_9AGAR</name>
<reference evidence="2 3" key="1">
    <citation type="journal article" date="2024" name="J Genomics">
        <title>Draft genome sequencing and assembly of Favolaschia claudopus CIRM-BRFM 2984 isolated from oak limbs.</title>
        <authorList>
            <person name="Navarro D."/>
            <person name="Drula E."/>
            <person name="Chaduli D."/>
            <person name="Cazenave R."/>
            <person name="Ahrendt S."/>
            <person name="Wang J."/>
            <person name="Lipzen A."/>
            <person name="Daum C."/>
            <person name="Barry K."/>
            <person name="Grigoriev I.V."/>
            <person name="Favel A."/>
            <person name="Rosso M.N."/>
            <person name="Martin F."/>
        </authorList>
    </citation>
    <scope>NUCLEOTIDE SEQUENCE [LARGE SCALE GENOMIC DNA]</scope>
    <source>
        <strain evidence="2 3">CIRM-BRFM 2984</strain>
    </source>
</reference>
<evidence type="ECO:0000313" key="3">
    <source>
        <dbReference type="Proteomes" id="UP001362999"/>
    </source>
</evidence>
<feature type="compositionally biased region" description="Polar residues" evidence="1">
    <location>
        <begin position="1"/>
        <end position="12"/>
    </location>
</feature>
<dbReference type="EMBL" id="JAWWNJ010000113">
    <property type="protein sequence ID" value="KAK6992089.1"/>
    <property type="molecule type" value="Genomic_DNA"/>
</dbReference>
<gene>
    <name evidence="2" type="ORF">R3P38DRAFT_220871</name>
</gene>
<evidence type="ECO:0000313" key="2">
    <source>
        <dbReference type="EMBL" id="KAK6992089.1"/>
    </source>
</evidence>
<evidence type="ECO:0008006" key="4">
    <source>
        <dbReference type="Google" id="ProtNLM"/>
    </source>
</evidence>
<accession>A0AAV9ZT18</accession>
<organism evidence="2 3">
    <name type="scientific">Favolaschia claudopus</name>
    <dbReference type="NCBI Taxonomy" id="2862362"/>
    <lineage>
        <taxon>Eukaryota</taxon>
        <taxon>Fungi</taxon>
        <taxon>Dikarya</taxon>
        <taxon>Basidiomycota</taxon>
        <taxon>Agaricomycotina</taxon>
        <taxon>Agaricomycetes</taxon>
        <taxon>Agaricomycetidae</taxon>
        <taxon>Agaricales</taxon>
        <taxon>Marasmiineae</taxon>
        <taxon>Mycenaceae</taxon>
        <taxon>Favolaschia</taxon>
    </lineage>
</organism>
<feature type="compositionally biased region" description="Basic and acidic residues" evidence="1">
    <location>
        <begin position="170"/>
        <end position="189"/>
    </location>
</feature>
<dbReference type="Proteomes" id="UP001362999">
    <property type="component" value="Unassembled WGS sequence"/>
</dbReference>
<sequence>MRGITNSVNYPTVSGGTGGNGGNSRHRGGNGGHGEAPIIPQEFAQLFFVARSGIDGNAGTVETQNDNPSVGAAPRIPRLLINMEEMDEEMLRGLLLLGTFTIPEFCAQGHLSDTIRQLLEDNVIEPRTLLEVYEDELRGVGFKVGHIAELRRTVKDLIYNATDADATAESVHREEDSITTETHQEKDSITTESFEEEDVTHTESLHEEEGHSTDK</sequence>
<protein>
    <recommendedName>
        <fullName evidence="4">SAM domain-containing protein</fullName>
    </recommendedName>
</protein>
<comment type="caution">
    <text evidence="2">The sequence shown here is derived from an EMBL/GenBank/DDBJ whole genome shotgun (WGS) entry which is preliminary data.</text>
</comment>
<keyword evidence="3" id="KW-1185">Reference proteome</keyword>
<evidence type="ECO:0000256" key="1">
    <source>
        <dbReference type="SAM" id="MobiDB-lite"/>
    </source>
</evidence>
<feature type="region of interest" description="Disordered" evidence="1">
    <location>
        <begin position="165"/>
        <end position="215"/>
    </location>
</feature>
<feature type="region of interest" description="Disordered" evidence="1">
    <location>
        <begin position="1"/>
        <end position="36"/>
    </location>
</feature>
<feature type="compositionally biased region" description="Basic and acidic residues" evidence="1">
    <location>
        <begin position="199"/>
        <end position="215"/>
    </location>
</feature>